<evidence type="ECO:0000259" key="9">
    <source>
        <dbReference type="Pfam" id="PF02782"/>
    </source>
</evidence>
<keyword evidence="1 7" id="KW-0808">Transferase</keyword>
<dbReference type="InterPro" id="IPR043129">
    <property type="entry name" value="ATPase_NBD"/>
</dbReference>
<dbReference type="PANTHER" id="PTHR43435:SF4">
    <property type="entry name" value="FGGY CARBOHYDRATE KINASE DOMAIN-CONTAINING PROTEIN"/>
    <property type="match status" value="1"/>
</dbReference>
<dbReference type="GO" id="GO:0005524">
    <property type="term" value="F:ATP binding"/>
    <property type="evidence" value="ECO:0007669"/>
    <property type="project" value="UniProtKB-KW"/>
</dbReference>
<dbReference type="GO" id="GO:0005737">
    <property type="term" value="C:cytoplasm"/>
    <property type="evidence" value="ECO:0007669"/>
    <property type="project" value="TreeGrafter"/>
</dbReference>
<evidence type="ECO:0000256" key="7">
    <source>
        <dbReference type="RuleBase" id="RU003733"/>
    </source>
</evidence>
<feature type="domain" description="Carbohydrate kinase FGGY C-terminal" evidence="9">
    <location>
        <begin position="264"/>
        <end position="449"/>
    </location>
</feature>
<keyword evidence="3 7" id="KW-0418">Kinase</keyword>
<dbReference type="OrthoDB" id="9805576at2"/>
<keyword evidence="2" id="KW-0547">Nucleotide-binding</keyword>
<evidence type="ECO:0000256" key="1">
    <source>
        <dbReference type="ARBA" id="ARBA00022679"/>
    </source>
</evidence>
<dbReference type="InterPro" id="IPR005929">
    <property type="entry name" value="Ribulokinase"/>
</dbReference>
<evidence type="ECO:0000256" key="3">
    <source>
        <dbReference type="ARBA" id="ARBA00022777"/>
    </source>
</evidence>
<evidence type="ECO:0000256" key="2">
    <source>
        <dbReference type="ARBA" id="ARBA00022741"/>
    </source>
</evidence>
<comment type="similarity">
    <text evidence="7">Belongs to the FGGY kinase family.</text>
</comment>
<dbReference type="RefSeq" id="WP_091295202.1">
    <property type="nucleotide sequence ID" value="NZ_FOCE01000001.1"/>
</dbReference>
<keyword evidence="6" id="KW-0119">Carbohydrate metabolism</keyword>
<keyword evidence="5" id="KW-0054">Arabinose catabolism</keyword>
<dbReference type="EMBL" id="FOCE01000001">
    <property type="protein sequence ID" value="SEM42372.1"/>
    <property type="molecule type" value="Genomic_DNA"/>
</dbReference>
<gene>
    <name evidence="10" type="ORF">SAMN04488103_101110</name>
</gene>
<dbReference type="PANTHER" id="PTHR43435">
    <property type="entry name" value="RIBULOKINASE"/>
    <property type="match status" value="1"/>
</dbReference>
<evidence type="ECO:0000313" key="11">
    <source>
        <dbReference type="Proteomes" id="UP000198761"/>
    </source>
</evidence>
<dbReference type="InterPro" id="IPR018483">
    <property type="entry name" value="Carb_kinase_FGGY_CS"/>
</dbReference>
<keyword evidence="11" id="KW-1185">Reference proteome</keyword>
<dbReference type="Gene3D" id="3.30.420.40">
    <property type="match status" value="2"/>
</dbReference>
<reference evidence="10 11" key="1">
    <citation type="submission" date="2016-10" db="EMBL/GenBank/DDBJ databases">
        <authorList>
            <person name="de Groot N.N."/>
        </authorList>
    </citation>
    <scope>NUCLEOTIDE SEQUENCE [LARGE SCALE GENOMIC DNA]</scope>
    <source>
        <strain evidence="10 11">DSM 3857</strain>
    </source>
</reference>
<accession>A0A1H7Y878</accession>
<sequence>MTMTQTPVTIGLDCGTGGARALVADLQGRVLAMATVPYDTQFPRTGWATQDPADWWRASVLAVRQALAEAGVQPGDVRAICADGTSSTLVALGADLQPLAPAILWMDNRASPQARRIEATGHPALRRSRGGVSAETMIPKILWIKDNDPALFDRTRWFVEMSDYIALRLSGEVTLGLNQTINRWFHDPRRGGWPEDLFAQIGLPGLAERFPTTMLPLGAPIGPLAPDAAAALGLGAQTLVVCGGTDAYVAMVGLNTLASGQTAFITGSSHLVLPMTDRDVEIEGVFGPHPDCVVPGLFVMEGGQVSSGSVIRWWHDQMSGGRDSYAAMMAAAEAVPLGANGLVALDFWQGNRNPHIDYDLQGAIWGLTLKHGTADITRALMESVCFGTRNILARLAEGGVAVETMTIAGGTVRSPFWLQMHADTANVPLIVPEVTEATAFGAAITAAVGAGAYAALPEAAAVMVRAARVIEPDAARHRQYEDLFGYYRDTHTALRPLMHRMADRQRASPAA</sequence>
<dbReference type="CDD" id="cd07781">
    <property type="entry name" value="ASKHA_NBD_FGGY_L-RBK"/>
    <property type="match status" value="1"/>
</dbReference>
<dbReference type="Proteomes" id="UP000198761">
    <property type="component" value="Unassembled WGS sequence"/>
</dbReference>
<evidence type="ECO:0000259" key="8">
    <source>
        <dbReference type="Pfam" id="PF00370"/>
    </source>
</evidence>
<feature type="domain" description="Carbohydrate kinase FGGY N-terminal" evidence="8">
    <location>
        <begin position="9"/>
        <end position="253"/>
    </location>
</feature>
<organism evidence="10 11">
    <name type="scientific">Gemmobacter aquatilis</name>
    <dbReference type="NCBI Taxonomy" id="933059"/>
    <lineage>
        <taxon>Bacteria</taxon>
        <taxon>Pseudomonadati</taxon>
        <taxon>Pseudomonadota</taxon>
        <taxon>Alphaproteobacteria</taxon>
        <taxon>Rhodobacterales</taxon>
        <taxon>Paracoccaceae</taxon>
        <taxon>Gemmobacter</taxon>
    </lineage>
</organism>
<proteinExistence type="inferred from homology"/>
<dbReference type="InterPro" id="IPR018484">
    <property type="entry name" value="FGGY_N"/>
</dbReference>
<dbReference type="STRING" id="933059.SAMN04488103_101110"/>
<dbReference type="Pfam" id="PF02782">
    <property type="entry name" value="FGGY_C"/>
    <property type="match status" value="1"/>
</dbReference>
<dbReference type="PIRSF" id="PIRSF000538">
    <property type="entry name" value="GlpK"/>
    <property type="match status" value="1"/>
</dbReference>
<dbReference type="GO" id="GO:0019569">
    <property type="term" value="P:L-arabinose catabolic process to D-xylulose 5-phosphate"/>
    <property type="evidence" value="ECO:0007669"/>
    <property type="project" value="InterPro"/>
</dbReference>
<dbReference type="InterPro" id="IPR018485">
    <property type="entry name" value="FGGY_C"/>
</dbReference>
<dbReference type="AlphaFoldDB" id="A0A1H7Y878"/>
<dbReference type="GO" id="GO:0008741">
    <property type="term" value="F:ribulokinase activity"/>
    <property type="evidence" value="ECO:0007669"/>
    <property type="project" value="InterPro"/>
</dbReference>
<dbReference type="InterPro" id="IPR000577">
    <property type="entry name" value="Carb_kinase_FGGY"/>
</dbReference>
<evidence type="ECO:0000256" key="4">
    <source>
        <dbReference type="ARBA" id="ARBA00022840"/>
    </source>
</evidence>
<dbReference type="SUPFAM" id="SSF53067">
    <property type="entry name" value="Actin-like ATPase domain"/>
    <property type="match status" value="2"/>
</dbReference>
<dbReference type="PROSITE" id="PS00445">
    <property type="entry name" value="FGGY_KINASES_2"/>
    <property type="match status" value="1"/>
</dbReference>
<dbReference type="GO" id="GO:0019150">
    <property type="term" value="F:D-ribulokinase activity"/>
    <property type="evidence" value="ECO:0007669"/>
    <property type="project" value="TreeGrafter"/>
</dbReference>
<evidence type="ECO:0000256" key="5">
    <source>
        <dbReference type="ARBA" id="ARBA00022935"/>
    </source>
</evidence>
<dbReference type="Pfam" id="PF00370">
    <property type="entry name" value="FGGY_N"/>
    <property type="match status" value="1"/>
</dbReference>
<evidence type="ECO:0000313" key="10">
    <source>
        <dbReference type="EMBL" id="SEM42372.1"/>
    </source>
</evidence>
<keyword evidence="4" id="KW-0067">ATP-binding</keyword>
<evidence type="ECO:0000256" key="6">
    <source>
        <dbReference type="ARBA" id="ARBA00023277"/>
    </source>
</evidence>
<name>A0A1H7Y878_9RHOB</name>
<protein>
    <submittedName>
        <fullName evidence="10">Ribulose kinase</fullName>
    </submittedName>
</protein>